<dbReference type="Proteomes" id="UP000548423">
    <property type="component" value="Unassembled WGS sequence"/>
</dbReference>
<protein>
    <submittedName>
        <fullName evidence="1">Uncharacterized protein</fullName>
    </submittedName>
</protein>
<reference evidence="2" key="2">
    <citation type="submission" date="2020-08" db="EMBL/GenBank/DDBJ databases">
        <title>The Agave Microbiome: Exploring the role of microbial communities in plant adaptations to desert environments.</title>
        <authorList>
            <person name="Partida-Martinez L.P."/>
        </authorList>
    </citation>
    <scope>NUCLEOTIDE SEQUENCE [LARGE SCALE GENOMIC DNA]</scope>
    <source>
        <strain evidence="2">AT2.8</strain>
    </source>
</reference>
<gene>
    <name evidence="1" type="ORF">F4694_000972</name>
</gene>
<evidence type="ECO:0000313" key="2">
    <source>
        <dbReference type="Proteomes" id="UP000548423"/>
    </source>
</evidence>
<proteinExistence type="predicted"/>
<name>A0A852T9R7_9BACI</name>
<evidence type="ECO:0000313" key="1">
    <source>
        <dbReference type="EMBL" id="NYE04228.1"/>
    </source>
</evidence>
<sequence length="44" mass="4936">MDIIESFTAEEIRTLLAVINTDTYTGFGEALIVQFLPDTMVRIS</sequence>
<comment type="caution">
    <text evidence="1">The sequence shown here is derived from an EMBL/GenBank/DDBJ whole genome shotgun (WGS) entry which is preliminary data.</text>
</comment>
<accession>A0A852T9R7</accession>
<dbReference type="EMBL" id="JACCBX010000002">
    <property type="protein sequence ID" value="NYE04228.1"/>
    <property type="molecule type" value="Genomic_DNA"/>
</dbReference>
<organism evidence="1 2">
    <name type="scientific">Neobacillus niacini</name>
    <dbReference type="NCBI Taxonomy" id="86668"/>
    <lineage>
        <taxon>Bacteria</taxon>
        <taxon>Bacillati</taxon>
        <taxon>Bacillota</taxon>
        <taxon>Bacilli</taxon>
        <taxon>Bacillales</taxon>
        <taxon>Bacillaceae</taxon>
        <taxon>Neobacillus</taxon>
    </lineage>
</organism>
<dbReference type="AlphaFoldDB" id="A0A852T9R7"/>
<reference evidence="2" key="1">
    <citation type="submission" date="2020-07" db="EMBL/GenBank/DDBJ databases">
        <authorList>
            <person name="Partida-Martinez L."/>
            <person name="Huntemann M."/>
            <person name="Clum A."/>
            <person name="Wang J."/>
            <person name="Palaniappan K."/>
            <person name="Ritter S."/>
            <person name="Chen I.-M."/>
            <person name="Stamatis D."/>
            <person name="Reddy T."/>
            <person name="O'Malley R."/>
            <person name="Daum C."/>
            <person name="Shapiro N."/>
            <person name="Ivanova N."/>
            <person name="Kyrpides N."/>
            <person name="Woyke T."/>
        </authorList>
    </citation>
    <scope>NUCLEOTIDE SEQUENCE [LARGE SCALE GENOMIC DNA]</scope>
    <source>
        <strain evidence="2">AT2.8</strain>
    </source>
</reference>